<proteinExistence type="predicted"/>
<dbReference type="EMBL" id="GBXM01020542">
    <property type="protein sequence ID" value="JAH88035.1"/>
    <property type="molecule type" value="Transcribed_RNA"/>
</dbReference>
<accession>A0A0E9WEM9</accession>
<evidence type="ECO:0000313" key="1">
    <source>
        <dbReference type="EMBL" id="JAH88035.1"/>
    </source>
</evidence>
<reference evidence="1" key="2">
    <citation type="journal article" date="2015" name="Fish Shellfish Immunol.">
        <title>Early steps in the European eel (Anguilla anguilla)-Vibrio vulnificus interaction in the gills: Role of the RtxA13 toxin.</title>
        <authorList>
            <person name="Callol A."/>
            <person name="Pajuelo D."/>
            <person name="Ebbesson L."/>
            <person name="Teles M."/>
            <person name="MacKenzie S."/>
            <person name="Amaro C."/>
        </authorList>
    </citation>
    <scope>NUCLEOTIDE SEQUENCE</scope>
</reference>
<dbReference type="AlphaFoldDB" id="A0A0E9WEM9"/>
<protein>
    <submittedName>
        <fullName evidence="1">Uncharacterized protein</fullName>
    </submittedName>
</protein>
<name>A0A0E9WEM9_ANGAN</name>
<reference evidence="1" key="1">
    <citation type="submission" date="2014-11" db="EMBL/GenBank/DDBJ databases">
        <authorList>
            <person name="Amaro Gonzalez C."/>
        </authorList>
    </citation>
    <scope>NUCLEOTIDE SEQUENCE</scope>
</reference>
<organism evidence="1">
    <name type="scientific">Anguilla anguilla</name>
    <name type="common">European freshwater eel</name>
    <name type="synonym">Muraena anguilla</name>
    <dbReference type="NCBI Taxonomy" id="7936"/>
    <lineage>
        <taxon>Eukaryota</taxon>
        <taxon>Metazoa</taxon>
        <taxon>Chordata</taxon>
        <taxon>Craniata</taxon>
        <taxon>Vertebrata</taxon>
        <taxon>Euteleostomi</taxon>
        <taxon>Actinopterygii</taxon>
        <taxon>Neopterygii</taxon>
        <taxon>Teleostei</taxon>
        <taxon>Anguilliformes</taxon>
        <taxon>Anguillidae</taxon>
        <taxon>Anguilla</taxon>
    </lineage>
</organism>
<sequence>MGFSASDTLAAVCRQGFPFPGYPVLCFCDANRDVITLFIFSTFVHLADCISNICMCAY</sequence>